<protein>
    <submittedName>
        <fullName evidence="4">Transcriptional regulator</fullName>
    </submittedName>
</protein>
<feature type="domain" description="HTH cro/C1-type" evidence="3">
    <location>
        <begin position="9"/>
        <end position="63"/>
    </location>
</feature>
<dbReference type="PANTHER" id="PTHR43236">
    <property type="entry name" value="ANTITOXIN HIGA1"/>
    <property type="match status" value="1"/>
</dbReference>
<dbReference type="Proteomes" id="UP000257323">
    <property type="component" value="Unassembled WGS sequence"/>
</dbReference>
<evidence type="ECO:0000256" key="1">
    <source>
        <dbReference type="ARBA" id="ARBA00007227"/>
    </source>
</evidence>
<proteinExistence type="inferred from homology"/>
<feature type="region of interest" description="Disordered" evidence="2">
    <location>
        <begin position="345"/>
        <end position="374"/>
    </location>
</feature>
<gene>
    <name evidence="4" type="ORF">OP8BY_0268</name>
</gene>
<dbReference type="InterPro" id="IPR010359">
    <property type="entry name" value="IrrE_HExxH"/>
</dbReference>
<dbReference type="Gene3D" id="1.10.10.2910">
    <property type="match status" value="1"/>
</dbReference>
<evidence type="ECO:0000256" key="2">
    <source>
        <dbReference type="SAM" id="MobiDB-lite"/>
    </source>
</evidence>
<comment type="similarity">
    <text evidence="1">Belongs to the short-chain fatty acyl-CoA assimilation regulator (ScfR) family.</text>
</comment>
<dbReference type="InterPro" id="IPR052345">
    <property type="entry name" value="Rad_response_metalloprotease"/>
</dbReference>
<organism evidence="4 5">
    <name type="scientific">Candidatus Saccharicenans subterraneus</name>
    <dbReference type="NCBI Taxonomy" id="2508984"/>
    <lineage>
        <taxon>Bacteria</taxon>
        <taxon>Candidatus Aminicenantota</taxon>
        <taxon>Candidatus Aminicenantia</taxon>
        <taxon>Candidatus Aminicenantales</taxon>
        <taxon>Candidatus Saccharicenantaceae</taxon>
        <taxon>Candidatus Saccharicenans</taxon>
    </lineage>
</organism>
<dbReference type="SUPFAM" id="SSF47413">
    <property type="entry name" value="lambda repressor-like DNA-binding domains"/>
    <property type="match status" value="1"/>
</dbReference>
<dbReference type="SMART" id="SM00530">
    <property type="entry name" value="HTH_XRE"/>
    <property type="match status" value="1"/>
</dbReference>
<name>A0A3E2BLJ9_9BACT</name>
<reference evidence="4 5" key="1">
    <citation type="submission" date="2018-08" db="EMBL/GenBank/DDBJ databases">
        <title>Genome analysis of the thermophilic bacterium of the candidate phylum Aminicenantes from deep subsurface aquifer revealed its physiology and ecological role.</title>
        <authorList>
            <person name="Kadnikov V.V."/>
            <person name="Mardanov A.V."/>
            <person name="Beletsky A.V."/>
            <person name="Karnachuk O.V."/>
            <person name="Ravin N.V."/>
        </authorList>
    </citation>
    <scope>NUCLEOTIDE SEQUENCE [LARGE SCALE GENOMIC DNA]</scope>
    <source>
        <strain evidence="4">BY38</strain>
    </source>
</reference>
<sequence length="374" mass="43047">MNELFAARLKKLREESGLTQEELGEAVGLSSEYISLLEAGKRTPSIIALNRISKYFQKNVSYFLETRENPFAVLQADERLNSATKKILARFQKICDEYLELERLTGRHCQLAPLYSGSLSPQNMAEEERRRLGLGNEPIRDIFRLGETNGCRYFRVSLPEEARISGIFIYLEERDAAFALINSNLSPGKQVVAAAHLYCHYLRDRHESPIIDNLDVIVDEYVTLYSPREQFAQSFAARFLIPPSKVRELVERDIKTRRLTYPEVIFLKRYFGVSTPAMLRTLRLMNYLSRSQFENYFKLDHEAEERAIFGDVSVEEIETSEPSPDLVLPERFYLLKKEAELVEEAEEEEAKEKVKSQENPAAGKEGPGREGEEN</sequence>
<dbReference type="GO" id="GO:0003677">
    <property type="term" value="F:DNA binding"/>
    <property type="evidence" value="ECO:0007669"/>
    <property type="project" value="InterPro"/>
</dbReference>
<dbReference type="InterPro" id="IPR010982">
    <property type="entry name" value="Lambda_DNA-bd_dom_sf"/>
</dbReference>
<evidence type="ECO:0000259" key="3">
    <source>
        <dbReference type="PROSITE" id="PS50943"/>
    </source>
</evidence>
<dbReference type="PANTHER" id="PTHR43236:SF1">
    <property type="entry name" value="BLL7220 PROTEIN"/>
    <property type="match status" value="1"/>
</dbReference>
<dbReference type="PROSITE" id="PS50943">
    <property type="entry name" value="HTH_CROC1"/>
    <property type="match status" value="1"/>
</dbReference>
<dbReference type="InterPro" id="IPR001387">
    <property type="entry name" value="Cro/C1-type_HTH"/>
</dbReference>
<evidence type="ECO:0000313" key="5">
    <source>
        <dbReference type="Proteomes" id="UP000257323"/>
    </source>
</evidence>
<dbReference type="EMBL" id="QUAH01000008">
    <property type="protein sequence ID" value="RFT15620.1"/>
    <property type="molecule type" value="Genomic_DNA"/>
</dbReference>
<evidence type="ECO:0000313" key="4">
    <source>
        <dbReference type="EMBL" id="RFT15620.1"/>
    </source>
</evidence>
<dbReference type="Gene3D" id="1.10.260.40">
    <property type="entry name" value="lambda repressor-like DNA-binding domains"/>
    <property type="match status" value="1"/>
</dbReference>
<dbReference type="Pfam" id="PF06114">
    <property type="entry name" value="Peptidase_M78"/>
    <property type="match status" value="1"/>
</dbReference>
<dbReference type="Pfam" id="PF01381">
    <property type="entry name" value="HTH_3"/>
    <property type="match status" value="1"/>
</dbReference>
<dbReference type="AlphaFoldDB" id="A0A3E2BLJ9"/>
<accession>A0A3E2BLJ9</accession>
<comment type="caution">
    <text evidence="4">The sequence shown here is derived from an EMBL/GenBank/DDBJ whole genome shotgun (WGS) entry which is preliminary data.</text>
</comment>
<dbReference type="CDD" id="cd00093">
    <property type="entry name" value="HTH_XRE"/>
    <property type="match status" value="1"/>
</dbReference>